<keyword evidence="2 6" id="KW-0812">Transmembrane</keyword>
<dbReference type="GO" id="GO:0022857">
    <property type="term" value="F:transmembrane transporter activity"/>
    <property type="evidence" value="ECO:0007669"/>
    <property type="project" value="InterPro"/>
</dbReference>
<dbReference type="InterPro" id="IPR011701">
    <property type="entry name" value="MFS"/>
</dbReference>
<feature type="domain" description="Major facilitator superfamily (MFS) profile" evidence="7">
    <location>
        <begin position="50"/>
        <end position="507"/>
    </location>
</feature>
<feature type="transmembrane region" description="Helical" evidence="6">
    <location>
        <begin position="49"/>
        <end position="72"/>
    </location>
</feature>
<feature type="transmembrane region" description="Helical" evidence="6">
    <location>
        <begin position="302"/>
        <end position="335"/>
    </location>
</feature>
<evidence type="ECO:0000256" key="5">
    <source>
        <dbReference type="ARBA" id="ARBA00023180"/>
    </source>
</evidence>
<feature type="transmembrane region" description="Helical" evidence="6">
    <location>
        <begin position="449"/>
        <end position="472"/>
    </location>
</feature>
<feature type="transmembrane region" description="Helical" evidence="6">
    <location>
        <begin position="422"/>
        <end position="442"/>
    </location>
</feature>
<keyword evidence="5" id="KW-0325">Glycoprotein</keyword>
<feature type="transmembrane region" description="Helical" evidence="6">
    <location>
        <begin position="390"/>
        <end position="410"/>
    </location>
</feature>
<dbReference type="EMBL" id="JH651030">
    <property type="protein sequence ID" value="EXA30936.1"/>
    <property type="molecule type" value="Genomic_DNA"/>
</dbReference>
<proteinExistence type="predicted"/>
<dbReference type="Proteomes" id="UP000030751">
    <property type="component" value="Unassembled WGS sequence"/>
</dbReference>
<dbReference type="PROSITE" id="PS50850">
    <property type="entry name" value="MFS"/>
    <property type="match status" value="1"/>
</dbReference>
<feature type="transmembrane region" description="Helical" evidence="6">
    <location>
        <begin position="205"/>
        <end position="225"/>
    </location>
</feature>
<reference evidence="8" key="1">
    <citation type="submission" date="2011-10" db="EMBL/GenBank/DDBJ databases">
        <title>The Genome Sequence of Fusarium oxysporum HDV247.</title>
        <authorList>
            <consortium name="The Broad Institute Genome Sequencing Platform"/>
            <person name="Ma L.-J."/>
            <person name="Gale L.R."/>
            <person name="Schwartz D.C."/>
            <person name="Zhou S."/>
            <person name="Corby-Kistler H."/>
            <person name="Young S.K."/>
            <person name="Zeng Q."/>
            <person name="Gargeya S."/>
            <person name="Fitzgerald M."/>
            <person name="Haas B."/>
            <person name="Abouelleil A."/>
            <person name="Alvarado L."/>
            <person name="Arachchi H.M."/>
            <person name="Berlin A."/>
            <person name="Brown A."/>
            <person name="Chapman S.B."/>
            <person name="Chen Z."/>
            <person name="Dunbar C."/>
            <person name="Freedman E."/>
            <person name="Gearin G."/>
            <person name="Goldberg J."/>
            <person name="Griggs A."/>
            <person name="Gujja S."/>
            <person name="Heiman D."/>
            <person name="Howarth C."/>
            <person name="Larson L."/>
            <person name="Lui A."/>
            <person name="MacDonald P.J.P."/>
            <person name="Montmayeur A."/>
            <person name="Murphy C."/>
            <person name="Neiman D."/>
            <person name="Pearson M."/>
            <person name="Priest M."/>
            <person name="Roberts A."/>
            <person name="Saif S."/>
            <person name="Shea T."/>
            <person name="Shenoy N."/>
            <person name="Sisk P."/>
            <person name="Stolte C."/>
            <person name="Sykes S."/>
            <person name="Wortman J."/>
            <person name="Nusbaum C."/>
            <person name="Birren B."/>
        </authorList>
    </citation>
    <scope>NUCLEOTIDE SEQUENCE [LARGE SCALE GENOMIC DNA]</scope>
    <source>
        <strain evidence="8">HDV247</strain>
    </source>
</reference>
<keyword evidence="3 6" id="KW-1133">Transmembrane helix</keyword>
<keyword evidence="4 6" id="KW-0472">Membrane</keyword>
<dbReference type="GO" id="GO:0005886">
    <property type="term" value="C:plasma membrane"/>
    <property type="evidence" value="ECO:0007669"/>
    <property type="project" value="TreeGrafter"/>
</dbReference>
<feature type="transmembrane region" description="Helical" evidence="6">
    <location>
        <begin position="484"/>
        <end position="506"/>
    </location>
</feature>
<dbReference type="PANTHER" id="PTHR23502:SF50">
    <property type="entry name" value="TRANSPORTER, PUTATIVE (AFU_ORTHOLOGUE AFUA_5G00430)-RELATED"/>
    <property type="match status" value="1"/>
</dbReference>
<evidence type="ECO:0000256" key="3">
    <source>
        <dbReference type="ARBA" id="ARBA00022989"/>
    </source>
</evidence>
<reference evidence="8" key="2">
    <citation type="submission" date="2012-05" db="EMBL/GenBank/DDBJ databases">
        <title>Annotation of the Genome Sequence of Fusarium oxysporum HDV247.</title>
        <authorList>
            <consortium name="The Broad Institute Genomics Platform"/>
            <person name="Ma L.-J."/>
            <person name="Corby-Kistler H."/>
            <person name="Broz K."/>
            <person name="Gale L.R."/>
            <person name="Jonkers W."/>
            <person name="O'Donnell K."/>
            <person name="Ploetz R."/>
            <person name="Steinberg C."/>
            <person name="Schwartz D.C."/>
            <person name="VanEtten H."/>
            <person name="Zhou S."/>
            <person name="Young S.K."/>
            <person name="Zeng Q."/>
            <person name="Gargeya S."/>
            <person name="Fitzgerald M."/>
            <person name="Abouelleil A."/>
            <person name="Alvarado L."/>
            <person name="Chapman S.B."/>
            <person name="Gainer-Dewar J."/>
            <person name="Goldberg J."/>
            <person name="Griggs A."/>
            <person name="Gujja S."/>
            <person name="Hansen M."/>
            <person name="Howarth C."/>
            <person name="Imamovic A."/>
            <person name="Ireland A."/>
            <person name="Larimer J."/>
            <person name="McCowan C."/>
            <person name="Murphy C."/>
            <person name="Pearson M."/>
            <person name="Poon T.W."/>
            <person name="Priest M."/>
            <person name="Roberts A."/>
            <person name="Saif S."/>
            <person name="Shea T."/>
            <person name="Sykes S."/>
            <person name="Wortman J."/>
            <person name="Nusbaum C."/>
            <person name="Birren B."/>
        </authorList>
    </citation>
    <scope>NUCLEOTIDE SEQUENCE</scope>
    <source>
        <strain evidence="8">HDV247</strain>
    </source>
</reference>
<organism evidence="8">
    <name type="scientific">Fusarium oxysporum f. sp. pisi HDV247</name>
    <dbReference type="NCBI Taxonomy" id="1080344"/>
    <lineage>
        <taxon>Eukaryota</taxon>
        <taxon>Fungi</taxon>
        <taxon>Dikarya</taxon>
        <taxon>Ascomycota</taxon>
        <taxon>Pezizomycotina</taxon>
        <taxon>Sordariomycetes</taxon>
        <taxon>Hypocreomycetidae</taxon>
        <taxon>Hypocreales</taxon>
        <taxon>Nectriaceae</taxon>
        <taxon>Fusarium</taxon>
        <taxon>Fusarium oxysporum species complex</taxon>
    </lineage>
</organism>
<protein>
    <recommendedName>
        <fullName evidence="7">Major facilitator superfamily (MFS) profile domain-containing protein</fullName>
    </recommendedName>
</protein>
<gene>
    <name evidence="8" type="ORF">FOVG_17713</name>
</gene>
<dbReference type="Pfam" id="PF07690">
    <property type="entry name" value="MFS_1"/>
    <property type="match status" value="1"/>
</dbReference>
<evidence type="ECO:0000259" key="7">
    <source>
        <dbReference type="PROSITE" id="PS50850"/>
    </source>
</evidence>
<evidence type="ECO:0000256" key="4">
    <source>
        <dbReference type="ARBA" id="ARBA00023136"/>
    </source>
</evidence>
<dbReference type="InterPro" id="IPR020846">
    <property type="entry name" value="MFS_dom"/>
</dbReference>
<accession>W9NJM5</accession>
<feature type="transmembrane region" description="Helical" evidence="6">
    <location>
        <begin position="177"/>
        <end position="199"/>
    </location>
</feature>
<sequence>MSSTDRVPIPGEARLVLAEPATDASRFVLVPQPSNDPNEPLNWPTWRKLLNFGLTIAVTVACFTNIQVQTVFWPQMTVDMGVTIQQLTNAQAAQLAGLAMGCLFFIPLAVKYGRRSSYIISTAVMTGVTWWTSKMTTNAELIITMVITGLAGAINETSVQMTISDLFFVHHRGSANAFYFGAVMVGSFLTPMAAGTQAAHEGWRWSYYTLAICLTILSVITVFAFEETKYIPLSVGQVDNDVASFGQSSVKEDIDSKNKVDGDAATIATQTEPAIPMNSYRQCMRWTTTTSENLPRLFMMPFYVITLPHVMFTALQFASGICWLVVFMQVISIVFAAPPYNFSTAGIGYMSLGPFVGNLFGSIYGGPLADWTCVRLAKRNGGVFEPEMRLYPLVIPTFFSAGGLIMFGATCARGMHWIYPSIGGAFFAFGLGAMGDITFTLIIDTYRELVAEAFIGIAFMRNALSIGATFALVPWMKTQGLTNMFIVCGCISFAIGALYVPLIIYGKRIRTTLASRYWKLVEKRSRI</sequence>
<dbReference type="AlphaFoldDB" id="W9NJM5"/>
<evidence type="ECO:0000256" key="1">
    <source>
        <dbReference type="ARBA" id="ARBA00004141"/>
    </source>
</evidence>
<comment type="subcellular location">
    <subcellularLocation>
        <location evidence="1">Membrane</location>
        <topology evidence="1">Multi-pass membrane protein</topology>
    </subcellularLocation>
</comment>
<feature type="transmembrane region" description="Helical" evidence="6">
    <location>
        <begin position="92"/>
        <end position="110"/>
    </location>
</feature>
<feature type="transmembrane region" description="Helical" evidence="6">
    <location>
        <begin position="347"/>
        <end position="369"/>
    </location>
</feature>
<name>W9NJM5_FUSOX</name>
<dbReference type="HOGENOM" id="CLU_008455_13_3_1"/>
<dbReference type="InterPro" id="IPR036259">
    <property type="entry name" value="MFS_trans_sf"/>
</dbReference>
<evidence type="ECO:0000256" key="2">
    <source>
        <dbReference type="ARBA" id="ARBA00022692"/>
    </source>
</evidence>
<dbReference type="OrthoDB" id="5215911at2759"/>
<evidence type="ECO:0000313" key="8">
    <source>
        <dbReference type="EMBL" id="EXA30936.1"/>
    </source>
</evidence>
<dbReference type="SUPFAM" id="SSF103473">
    <property type="entry name" value="MFS general substrate transporter"/>
    <property type="match status" value="1"/>
</dbReference>
<dbReference type="PANTHER" id="PTHR23502">
    <property type="entry name" value="MAJOR FACILITATOR SUPERFAMILY"/>
    <property type="match status" value="1"/>
</dbReference>
<dbReference type="Gene3D" id="1.20.1250.20">
    <property type="entry name" value="MFS general substrate transporter like domains"/>
    <property type="match status" value="1"/>
</dbReference>
<evidence type="ECO:0000256" key="6">
    <source>
        <dbReference type="SAM" id="Phobius"/>
    </source>
</evidence>